<dbReference type="EMBL" id="CP071060">
    <property type="protein sequence ID" value="QSI78198.1"/>
    <property type="molecule type" value="Genomic_DNA"/>
</dbReference>
<organism evidence="1 2">
    <name type="scientific">Niveibacterium microcysteis</name>
    <dbReference type="NCBI Taxonomy" id="2811415"/>
    <lineage>
        <taxon>Bacteria</taxon>
        <taxon>Pseudomonadati</taxon>
        <taxon>Pseudomonadota</taxon>
        <taxon>Betaproteobacteria</taxon>
        <taxon>Rhodocyclales</taxon>
        <taxon>Rhodocyclaceae</taxon>
        <taxon>Niveibacterium</taxon>
    </lineage>
</organism>
<name>A0ABX7MAN7_9RHOO</name>
<dbReference type="RefSeq" id="WP_206255514.1">
    <property type="nucleotide sequence ID" value="NZ_CP071060.1"/>
</dbReference>
<accession>A0ABX7MAN7</accession>
<keyword evidence="2" id="KW-1185">Reference proteome</keyword>
<reference evidence="1 2" key="1">
    <citation type="submission" date="2021-02" db="EMBL/GenBank/DDBJ databases">
        <title>Niveibacterium changnyeongensis HC41.</title>
        <authorList>
            <person name="Kang M."/>
        </authorList>
    </citation>
    <scope>NUCLEOTIDE SEQUENCE [LARGE SCALE GENOMIC DNA]</scope>
    <source>
        <strain evidence="1 2">HC41</strain>
    </source>
</reference>
<dbReference type="Proteomes" id="UP000663570">
    <property type="component" value="Chromosome"/>
</dbReference>
<evidence type="ECO:0000313" key="2">
    <source>
        <dbReference type="Proteomes" id="UP000663570"/>
    </source>
</evidence>
<dbReference type="Pfam" id="PF11342">
    <property type="entry name" value="DUF3144"/>
    <property type="match status" value="1"/>
</dbReference>
<gene>
    <name evidence="1" type="ORF">JY500_06055</name>
</gene>
<evidence type="ECO:0000313" key="1">
    <source>
        <dbReference type="EMBL" id="QSI78198.1"/>
    </source>
</evidence>
<proteinExistence type="predicted"/>
<dbReference type="Gene3D" id="1.10.287.3020">
    <property type="match status" value="1"/>
</dbReference>
<dbReference type="InterPro" id="IPR021490">
    <property type="entry name" value="DUF3144"/>
</dbReference>
<protein>
    <submittedName>
        <fullName evidence="1">DUF3144 domain-containing protein</fullName>
    </submittedName>
</protein>
<sequence>MAADLKEDPTFYDRADSHIHLANEHCANIGRGKVSASMMYGCARFQAWNAACWAESAEEMKAKREETINYFVDQYRAMLEDNVDDYINNFEKYVGGA</sequence>